<evidence type="ECO:0000313" key="3">
    <source>
        <dbReference type="EMBL" id="PKU88128.1"/>
    </source>
</evidence>
<evidence type="ECO:0000256" key="2">
    <source>
        <dbReference type="SAM" id="Phobius"/>
    </source>
</evidence>
<dbReference type="EMBL" id="KZ501821">
    <property type="protein sequence ID" value="PKU88128.1"/>
    <property type="molecule type" value="Genomic_DNA"/>
</dbReference>
<keyword evidence="4" id="KW-1185">Reference proteome</keyword>
<feature type="transmembrane region" description="Helical" evidence="2">
    <location>
        <begin position="14"/>
        <end position="33"/>
    </location>
</feature>
<proteinExistence type="predicted"/>
<organism evidence="3 4">
    <name type="scientific">Dendrobium catenatum</name>
    <dbReference type="NCBI Taxonomy" id="906689"/>
    <lineage>
        <taxon>Eukaryota</taxon>
        <taxon>Viridiplantae</taxon>
        <taxon>Streptophyta</taxon>
        <taxon>Embryophyta</taxon>
        <taxon>Tracheophyta</taxon>
        <taxon>Spermatophyta</taxon>
        <taxon>Magnoliopsida</taxon>
        <taxon>Liliopsida</taxon>
        <taxon>Asparagales</taxon>
        <taxon>Orchidaceae</taxon>
        <taxon>Epidendroideae</taxon>
        <taxon>Malaxideae</taxon>
        <taxon>Dendrobiinae</taxon>
        <taxon>Dendrobium</taxon>
    </lineage>
</organism>
<evidence type="ECO:0000313" key="4">
    <source>
        <dbReference type="Proteomes" id="UP000233837"/>
    </source>
</evidence>
<keyword evidence="2" id="KW-1133">Transmembrane helix</keyword>
<feature type="region of interest" description="Disordered" evidence="1">
    <location>
        <begin position="110"/>
        <end position="150"/>
    </location>
</feature>
<keyword evidence="2" id="KW-0812">Transmembrane</keyword>
<keyword evidence="2" id="KW-0472">Membrane</keyword>
<protein>
    <submittedName>
        <fullName evidence="3">Uncharacterized protein</fullName>
    </submittedName>
</protein>
<dbReference type="AlphaFoldDB" id="A0A2I0XJP9"/>
<reference evidence="3 4" key="1">
    <citation type="journal article" date="2016" name="Sci. Rep.">
        <title>The Dendrobium catenatum Lindl. genome sequence provides insights into polysaccharide synthase, floral development and adaptive evolution.</title>
        <authorList>
            <person name="Zhang G.Q."/>
            <person name="Xu Q."/>
            <person name="Bian C."/>
            <person name="Tsai W.C."/>
            <person name="Yeh C.M."/>
            <person name="Liu K.W."/>
            <person name="Yoshida K."/>
            <person name="Zhang L.S."/>
            <person name="Chang S.B."/>
            <person name="Chen F."/>
            <person name="Shi Y."/>
            <person name="Su Y.Y."/>
            <person name="Zhang Y.Q."/>
            <person name="Chen L.J."/>
            <person name="Yin Y."/>
            <person name="Lin M."/>
            <person name="Huang H."/>
            <person name="Deng H."/>
            <person name="Wang Z.W."/>
            <person name="Zhu S.L."/>
            <person name="Zhao X."/>
            <person name="Deng C."/>
            <person name="Niu S.C."/>
            <person name="Huang J."/>
            <person name="Wang M."/>
            <person name="Liu G.H."/>
            <person name="Yang H.J."/>
            <person name="Xiao X.J."/>
            <person name="Hsiao Y.Y."/>
            <person name="Wu W.L."/>
            <person name="Chen Y.Y."/>
            <person name="Mitsuda N."/>
            <person name="Ohme-Takagi M."/>
            <person name="Luo Y.B."/>
            <person name="Van de Peer Y."/>
            <person name="Liu Z.J."/>
        </authorList>
    </citation>
    <scope>NUCLEOTIDE SEQUENCE [LARGE SCALE GENOMIC DNA]</scope>
    <source>
        <tissue evidence="3">The whole plant</tissue>
    </source>
</reference>
<accession>A0A2I0XJP9</accession>
<reference evidence="3 4" key="2">
    <citation type="journal article" date="2017" name="Nature">
        <title>The Apostasia genome and the evolution of orchids.</title>
        <authorList>
            <person name="Zhang G.Q."/>
            <person name="Liu K.W."/>
            <person name="Li Z."/>
            <person name="Lohaus R."/>
            <person name="Hsiao Y.Y."/>
            <person name="Niu S.C."/>
            <person name="Wang J.Y."/>
            <person name="Lin Y.C."/>
            <person name="Xu Q."/>
            <person name="Chen L.J."/>
            <person name="Yoshida K."/>
            <person name="Fujiwara S."/>
            <person name="Wang Z.W."/>
            <person name="Zhang Y.Q."/>
            <person name="Mitsuda N."/>
            <person name="Wang M."/>
            <person name="Liu G.H."/>
            <person name="Pecoraro L."/>
            <person name="Huang H.X."/>
            <person name="Xiao X.J."/>
            <person name="Lin M."/>
            <person name="Wu X.Y."/>
            <person name="Wu W.L."/>
            <person name="Chen Y.Y."/>
            <person name="Chang S.B."/>
            <person name="Sakamoto S."/>
            <person name="Ohme-Takagi M."/>
            <person name="Yagi M."/>
            <person name="Zeng S.J."/>
            <person name="Shen C.Y."/>
            <person name="Yeh C.M."/>
            <person name="Luo Y.B."/>
            <person name="Tsai W.C."/>
            <person name="Van de Peer Y."/>
            <person name="Liu Z.J."/>
        </authorList>
    </citation>
    <scope>NUCLEOTIDE SEQUENCE [LARGE SCALE GENOMIC DNA]</scope>
    <source>
        <tissue evidence="3">The whole plant</tissue>
    </source>
</reference>
<name>A0A2I0XJP9_9ASPA</name>
<evidence type="ECO:0000256" key="1">
    <source>
        <dbReference type="SAM" id="MobiDB-lite"/>
    </source>
</evidence>
<sequence>MEVTLDLWVMHLDRYLFCISVFLAILKLSPFFFQRFYFGVLHGQNTMMDKILKHEYVIFVDMSTGQARASVSCPPFSPLIGHRPFFLFLVSLSPSLKFKLALFTPFSSPRVTEATPPSAMDKQPAATPSEGHRRNKAHATEEKIEDGSSTECEMVQMTEQEEDLINRMFNLVESTIPYYHIRSACIRPQSAILNRF</sequence>
<gene>
    <name evidence="3" type="ORF">MA16_Dca014562</name>
</gene>
<dbReference type="Proteomes" id="UP000233837">
    <property type="component" value="Unassembled WGS sequence"/>
</dbReference>